<comment type="catalytic activity">
    <reaction evidence="8">
        <text>N(4)-(alpha-D-Man-(1-&gt;2)-alpha-D-Man-(1-&gt;2)-alpha-D-Man-(1-&gt;3)-[alpha-D-Man-(1-&gt;3)-[alpha-D-Man-(1-&gt;2)-alpha-D-Man-(1-&gt;6)]-alpha-D-Man-(1-&gt;6)]-beta-D-Man-(1-&gt;4)-beta-D-GlcNAc-(1-&gt;4)-beta-D-GlcNAc)-L-asparaginyl-[protein] (N-glucan mannose isomer 8A1,2,3B1,3) + 3 H2O = N(4)-(alpha-D-Man-(1-&gt;3)-[alpha-D-Man-(1-&gt;3)-[alpha-D-Man-(1-&gt;6)]-alpha-D-Man-(1-&gt;6)]-beta-D-Man-(1-&gt;4)-beta-D-GlcNAc-(1-&gt;4)-beta-D-GlcNAc)-L-asparaginyl-[protein] (N-glucan mannose isomer 5A1,2) + 3 beta-D-mannose</text>
        <dbReference type="Rhea" id="RHEA:56028"/>
        <dbReference type="Rhea" id="RHEA-COMP:14358"/>
        <dbReference type="Rhea" id="RHEA-COMP:14367"/>
        <dbReference type="ChEBI" id="CHEBI:15377"/>
        <dbReference type="ChEBI" id="CHEBI:28563"/>
        <dbReference type="ChEBI" id="CHEBI:59087"/>
        <dbReference type="ChEBI" id="CHEBI:60628"/>
        <dbReference type="EC" id="3.2.1.113"/>
    </reaction>
</comment>
<evidence type="ECO:0000256" key="1">
    <source>
        <dbReference type="ARBA" id="ARBA00001913"/>
    </source>
</evidence>
<evidence type="ECO:0000256" key="6">
    <source>
        <dbReference type="ARBA" id="ARBA00022837"/>
    </source>
</evidence>
<dbReference type="PRINTS" id="PR00747">
    <property type="entry name" value="GLYHDRLASE47"/>
</dbReference>
<keyword evidence="6 10" id="KW-0106">Calcium</keyword>
<dbReference type="InterPro" id="IPR001382">
    <property type="entry name" value="Glyco_hydro_47"/>
</dbReference>
<keyword evidence="5 12" id="KW-0378">Hydrolase</keyword>
<feature type="region of interest" description="Disordered" evidence="13">
    <location>
        <begin position="489"/>
        <end position="551"/>
    </location>
</feature>
<evidence type="ECO:0000313" key="16">
    <source>
        <dbReference type="Proteomes" id="UP000242287"/>
    </source>
</evidence>
<keyword evidence="12" id="KW-0326">Glycosidase</keyword>
<evidence type="ECO:0000256" key="10">
    <source>
        <dbReference type="PIRSR" id="PIRSR601382-2"/>
    </source>
</evidence>
<dbReference type="GO" id="GO:0005509">
    <property type="term" value="F:calcium ion binding"/>
    <property type="evidence" value="ECO:0007669"/>
    <property type="project" value="InterPro"/>
</dbReference>
<keyword evidence="14" id="KW-1133">Transmembrane helix</keyword>
<evidence type="ECO:0000256" key="14">
    <source>
        <dbReference type="SAM" id="Phobius"/>
    </source>
</evidence>
<dbReference type="Pfam" id="PF01532">
    <property type="entry name" value="Glyco_hydro_47"/>
    <property type="match status" value="1"/>
</dbReference>
<organism evidence="15 16">
    <name type="scientific">Amanita thiersii Skay4041</name>
    <dbReference type="NCBI Taxonomy" id="703135"/>
    <lineage>
        <taxon>Eukaryota</taxon>
        <taxon>Fungi</taxon>
        <taxon>Dikarya</taxon>
        <taxon>Basidiomycota</taxon>
        <taxon>Agaricomycotina</taxon>
        <taxon>Agaricomycetes</taxon>
        <taxon>Agaricomycetidae</taxon>
        <taxon>Agaricales</taxon>
        <taxon>Pluteineae</taxon>
        <taxon>Amanitaceae</taxon>
        <taxon>Amanita</taxon>
    </lineage>
</organism>
<dbReference type="InterPro" id="IPR036026">
    <property type="entry name" value="Seven-hairpin_glycosidases"/>
</dbReference>
<evidence type="ECO:0000256" key="5">
    <source>
        <dbReference type="ARBA" id="ARBA00022801"/>
    </source>
</evidence>
<dbReference type="GO" id="GO:0016020">
    <property type="term" value="C:membrane"/>
    <property type="evidence" value="ECO:0007669"/>
    <property type="project" value="InterPro"/>
</dbReference>
<keyword evidence="14" id="KW-0812">Transmembrane</keyword>
<dbReference type="GO" id="GO:0004571">
    <property type="term" value="F:mannosyl-oligosaccharide 1,2-alpha-mannosidase activity"/>
    <property type="evidence" value="ECO:0007669"/>
    <property type="project" value="UniProtKB-EC"/>
</dbReference>
<dbReference type="PANTHER" id="PTHR11742">
    <property type="entry name" value="MANNOSYL-OLIGOSACCHARIDE ALPHA-1,2-MANNOSIDASE-RELATED"/>
    <property type="match status" value="1"/>
</dbReference>
<dbReference type="GO" id="GO:0005783">
    <property type="term" value="C:endoplasmic reticulum"/>
    <property type="evidence" value="ECO:0007669"/>
    <property type="project" value="TreeGrafter"/>
</dbReference>
<evidence type="ECO:0000256" key="2">
    <source>
        <dbReference type="ARBA" id="ARBA00004922"/>
    </source>
</evidence>
<comment type="similarity">
    <text evidence="3 12">Belongs to the glycosyl hydrolase 47 family.</text>
</comment>
<dbReference type="InterPro" id="IPR012341">
    <property type="entry name" value="6hp_glycosidase-like_sf"/>
</dbReference>
<feature type="transmembrane region" description="Helical" evidence="14">
    <location>
        <begin position="26"/>
        <end position="44"/>
    </location>
</feature>
<evidence type="ECO:0000256" key="3">
    <source>
        <dbReference type="ARBA" id="ARBA00007658"/>
    </source>
</evidence>
<dbReference type="GO" id="GO:0036503">
    <property type="term" value="P:ERAD pathway"/>
    <property type="evidence" value="ECO:0007669"/>
    <property type="project" value="UniProtKB-ARBA"/>
</dbReference>
<protein>
    <recommendedName>
        <fullName evidence="12">alpha-1,2-Mannosidase</fullName>
        <ecNumber evidence="12">3.2.1.-</ecNumber>
    </recommendedName>
</protein>
<keyword evidence="14" id="KW-0472">Membrane</keyword>
<dbReference type="Proteomes" id="UP000242287">
    <property type="component" value="Unassembled WGS sequence"/>
</dbReference>
<feature type="compositionally biased region" description="Low complexity" evidence="13">
    <location>
        <begin position="104"/>
        <end position="120"/>
    </location>
</feature>
<evidence type="ECO:0000313" key="15">
    <source>
        <dbReference type="EMBL" id="PFH46692.1"/>
    </source>
</evidence>
<dbReference type="AlphaFoldDB" id="A0A2A9NG49"/>
<dbReference type="SUPFAM" id="SSF48225">
    <property type="entry name" value="Seven-hairpin glycosidases"/>
    <property type="match status" value="1"/>
</dbReference>
<name>A0A2A9NG49_9AGAR</name>
<comment type="catalytic activity">
    <reaction evidence="9">
        <text>N(4)-(alpha-D-Man-(1-&gt;2)-alpha-D-Man-(1-&gt;2)-alpha-D-Man-(1-&gt;3)-[alpha-D-Man-(1-&gt;2)-alpha-D-Man-(1-&gt;3)-[alpha-D-Man-(1-&gt;2)-alpha-D-Man-(1-&gt;6)]-alpha-D-Man-(1-&gt;6)]-beta-D-Man-(1-&gt;4)-beta-D-GlcNAc-(1-&gt;4)-beta-D-GlcNAc)-L-asparaginyl-[protein] (N-glucan mannose isomer 9A1,2,3B1,2,3) + 4 H2O = N(4)-(alpha-D-Man-(1-&gt;3)-[alpha-D-Man-(1-&gt;3)-[alpha-D-Man-(1-&gt;6)]-alpha-D-Man-(1-&gt;6)]-beta-D-Man-(1-&gt;4)-beta-D-GlcNAc-(1-&gt;4)-beta-D-GlcNAc)-L-asparaginyl-[protein] (N-glucan mannose isomer 5A1,2) + 4 beta-D-mannose</text>
        <dbReference type="Rhea" id="RHEA:56008"/>
        <dbReference type="Rhea" id="RHEA-COMP:14356"/>
        <dbReference type="Rhea" id="RHEA-COMP:14367"/>
        <dbReference type="ChEBI" id="CHEBI:15377"/>
        <dbReference type="ChEBI" id="CHEBI:28563"/>
        <dbReference type="ChEBI" id="CHEBI:59087"/>
        <dbReference type="ChEBI" id="CHEBI:139493"/>
        <dbReference type="EC" id="3.2.1.113"/>
    </reaction>
</comment>
<evidence type="ECO:0000256" key="11">
    <source>
        <dbReference type="PIRSR" id="PIRSR601382-3"/>
    </source>
</evidence>
<accession>A0A2A9NG49</accession>
<comment type="pathway">
    <text evidence="2">Protein modification; protein glycosylation.</text>
</comment>
<evidence type="ECO:0000256" key="4">
    <source>
        <dbReference type="ARBA" id="ARBA00022723"/>
    </source>
</evidence>
<dbReference type="Gene3D" id="1.50.10.10">
    <property type="match status" value="1"/>
</dbReference>
<gene>
    <name evidence="15" type="ORF">AMATHDRAFT_7505</name>
</gene>
<evidence type="ECO:0000256" key="7">
    <source>
        <dbReference type="ARBA" id="ARBA00023157"/>
    </source>
</evidence>
<dbReference type="InterPro" id="IPR050749">
    <property type="entry name" value="Glycosyl_Hydrolase_47"/>
</dbReference>
<reference evidence="15 16" key="1">
    <citation type="submission" date="2014-02" db="EMBL/GenBank/DDBJ databases">
        <title>Transposable element dynamics among asymbiotic and ectomycorrhizal Amanita fungi.</title>
        <authorList>
            <consortium name="DOE Joint Genome Institute"/>
            <person name="Hess J."/>
            <person name="Skrede I."/>
            <person name="Wolfe B."/>
            <person name="LaButti K."/>
            <person name="Ohm R.A."/>
            <person name="Grigoriev I.V."/>
            <person name="Pringle A."/>
        </authorList>
    </citation>
    <scope>NUCLEOTIDE SEQUENCE [LARGE SCALE GENOMIC DNA]</scope>
    <source>
        <strain evidence="15 16">SKay4041</strain>
    </source>
</reference>
<comment type="cofactor">
    <cofactor evidence="1 10">
        <name>Ca(2+)</name>
        <dbReference type="ChEBI" id="CHEBI:29108"/>
    </cofactor>
</comment>
<keyword evidence="16" id="KW-1185">Reference proteome</keyword>
<dbReference type="EC" id="3.2.1.-" evidence="12"/>
<evidence type="ECO:0000256" key="9">
    <source>
        <dbReference type="ARBA" id="ARBA00048605"/>
    </source>
</evidence>
<feature type="compositionally biased region" description="Basic and acidic residues" evidence="13">
    <location>
        <begin position="537"/>
        <end position="551"/>
    </location>
</feature>
<proteinExistence type="inferred from homology"/>
<keyword evidence="4 10" id="KW-0479">Metal-binding</keyword>
<feature type="disulfide bond" evidence="11">
    <location>
        <begin position="415"/>
        <end position="453"/>
    </location>
</feature>
<dbReference type="STRING" id="703135.A0A2A9NG49"/>
<sequence length="704" mass="78160">MSPPYHYHDPESFPSPPPRHFLRRPFVRWLAFGCVFTVFIWSIHPTLLSYSLGSGFGSSPYPNTTVEGNGNNTLSDAESGVPFGEEGAVRPIPGMGSLTLGGSTTAGIIPPTTTTATTGTTTGGHGDGYQDNIAIWKSRKEKVRDAYRHALEGYMAHAFPNDELMPLSGGSTNKYNGWGVSLIDSMDTMWVMGLHDEFYKSVEHVAGMRFLLPPNRYAPFFETIIRYLGGLLSAYALSGEPILLARADDLGQKLLPAFNGTESGLPAFSVHPQTGETRNGFMGSSVLFAEATSCQLEFKYLAKMTGRKEYYEKVENIMSIIYASNSTDGLFAERWMGSGLPIGSHITAGAGVDSGYEYLLKQWLLSGDVRAREQYIKSANGIINNLVYISPNRRLLYATDLFNGRPTHKYEHLTCFLPGLLALGAEVLGRAGYLTDGERRVHMWAAEGLGYTCYVSYRDQETGLGPDVLQMTTGGQRWVDVLRAWEEGREIPQESPSRQGGHGGESEKEQEQTGVNEVEWEERAYERGLPPGLGEPPAEHGTKDGSRAARDYSNRSSGYLLRPETVESLFLLWKTTGDPKWRERGWEIFNAIDTYARTEYGFANVLSIDWSPYRKDNDMPSWFLAETLKYLYLLFDDGDVVIAQGGRSGAVVGKNQGVVAEEAMEGMKGKGGISLDKWVFNTEAHPFPVFEWTEWERRLYNISS</sequence>
<dbReference type="EMBL" id="KZ302167">
    <property type="protein sequence ID" value="PFH46692.1"/>
    <property type="molecule type" value="Genomic_DNA"/>
</dbReference>
<dbReference type="OrthoDB" id="8118055at2759"/>
<evidence type="ECO:0000256" key="8">
    <source>
        <dbReference type="ARBA" id="ARBA00047669"/>
    </source>
</evidence>
<evidence type="ECO:0000256" key="13">
    <source>
        <dbReference type="SAM" id="MobiDB-lite"/>
    </source>
</evidence>
<dbReference type="GO" id="GO:0005975">
    <property type="term" value="P:carbohydrate metabolic process"/>
    <property type="evidence" value="ECO:0007669"/>
    <property type="project" value="InterPro"/>
</dbReference>
<feature type="binding site" evidence="10">
    <location>
        <position position="682"/>
    </location>
    <ligand>
        <name>Ca(2+)</name>
        <dbReference type="ChEBI" id="CHEBI:29108"/>
    </ligand>
</feature>
<keyword evidence="7 11" id="KW-1015">Disulfide bond</keyword>
<dbReference type="PANTHER" id="PTHR11742:SF55">
    <property type="entry name" value="ENDOPLASMIC RETICULUM MANNOSYL-OLIGOSACCHARIDE 1,2-ALPHA-MANNOSIDASE"/>
    <property type="match status" value="1"/>
</dbReference>
<feature type="region of interest" description="Disordered" evidence="13">
    <location>
        <begin position="104"/>
        <end position="124"/>
    </location>
</feature>
<evidence type="ECO:0000256" key="12">
    <source>
        <dbReference type="RuleBase" id="RU361193"/>
    </source>
</evidence>